<reference evidence="2 3" key="1">
    <citation type="journal article" date="2018" name="PLoS Genet.">
        <title>Population sequencing reveals clonal diversity and ancestral inbreeding in the grapevine cultivar Chardonnay.</title>
        <authorList>
            <person name="Roach M.J."/>
            <person name="Johnson D.L."/>
            <person name="Bohlmann J."/>
            <person name="van Vuuren H.J."/>
            <person name="Jones S.J."/>
            <person name="Pretorius I.S."/>
            <person name="Schmidt S.A."/>
            <person name="Borneman A.R."/>
        </authorList>
    </citation>
    <scope>NUCLEOTIDE SEQUENCE [LARGE SCALE GENOMIC DNA]</scope>
    <source>
        <strain evidence="3">cv. Chardonnay</strain>
        <tissue evidence="2">Leaf</tissue>
    </source>
</reference>
<proteinExistence type="predicted"/>
<evidence type="ECO:0000313" key="3">
    <source>
        <dbReference type="Proteomes" id="UP000288805"/>
    </source>
</evidence>
<feature type="compositionally biased region" description="Basic residues" evidence="1">
    <location>
        <begin position="1"/>
        <end position="11"/>
    </location>
</feature>
<evidence type="ECO:0000313" key="2">
    <source>
        <dbReference type="EMBL" id="RVW60098.1"/>
    </source>
</evidence>
<feature type="region of interest" description="Disordered" evidence="1">
    <location>
        <begin position="1"/>
        <end position="76"/>
    </location>
</feature>
<dbReference type="Proteomes" id="UP000288805">
    <property type="component" value="Unassembled WGS sequence"/>
</dbReference>
<sequence length="76" mass="8534">MAPGHRKKTVGKRTATANSPLGDRKVKRRKRGATHPGFIDGASPSRAFERSDGKLKARTRVDMPWDSKSHPRNQQR</sequence>
<dbReference type="AlphaFoldDB" id="A0A438FJB9"/>
<gene>
    <name evidence="2" type="ORF">CK203_086550</name>
</gene>
<name>A0A438FJB9_VITVI</name>
<evidence type="ECO:0000256" key="1">
    <source>
        <dbReference type="SAM" id="MobiDB-lite"/>
    </source>
</evidence>
<comment type="caution">
    <text evidence="2">The sequence shown here is derived from an EMBL/GenBank/DDBJ whole genome shotgun (WGS) entry which is preliminary data.</text>
</comment>
<protein>
    <submittedName>
        <fullName evidence="2">Uncharacterized protein</fullName>
    </submittedName>
</protein>
<dbReference type="EMBL" id="QGNW01000870">
    <property type="protein sequence ID" value="RVW60098.1"/>
    <property type="molecule type" value="Genomic_DNA"/>
</dbReference>
<organism evidence="2 3">
    <name type="scientific">Vitis vinifera</name>
    <name type="common">Grape</name>
    <dbReference type="NCBI Taxonomy" id="29760"/>
    <lineage>
        <taxon>Eukaryota</taxon>
        <taxon>Viridiplantae</taxon>
        <taxon>Streptophyta</taxon>
        <taxon>Embryophyta</taxon>
        <taxon>Tracheophyta</taxon>
        <taxon>Spermatophyta</taxon>
        <taxon>Magnoliopsida</taxon>
        <taxon>eudicotyledons</taxon>
        <taxon>Gunneridae</taxon>
        <taxon>Pentapetalae</taxon>
        <taxon>rosids</taxon>
        <taxon>Vitales</taxon>
        <taxon>Vitaceae</taxon>
        <taxon>Viteae</taxon>
        <taxon>Vitis</taxon>
    </lineage>
</organism>
<feature type="compositionally biased region" description="Basic and acidic residues" evidence="1">
    <location>
        <begin position="47"/>
        <end position="69"/>
    </location>
</feature>
<accession>A0A438FJB9</accession>